<accession>A0AA38J9S5</accession>
<name>A0AA38J9S5_9CUCU</name>
<organism evidence="1 2">
    <name type="scientific">Zophobas morio</name>
    <dbReference type="NCBI Taxonomy" id="2755281"/>
    <lineage>
        <taxon>Eukaryota</taxon>
        <taxon>Metazoa</taxon>
        <taxon>Ecdysozoa</taxon>
        <taxon>Arthropoda</taxon>
        <taxon>Hexapoda</taxon>
        <taxon>Insecta</taxon>
        <taxon>Pterygota</taxon>
        <taxon>Neoptera</taxon>
        <taxon>Endopterygota</taxon>
        <taxon>Coleoptera</taxon>
        <taxon>Polyphaga</taxon>
        <taxon>Cucujiformia</taxon>
        <taxon>Tenebrionidae</taxon>
        <taxon>Zophobas</taxon>
    </lineage>
</organism>
<proteinExistence type="predicted"/>
<dbReference type="EMBL" id="JALNTZ010000001">
    <property type="protein sequence ID" value="KAJ3666359.1"/>
    <property type="molecule type" value="Genomic_DNA"/>
</dbReference>
<protein>
    <submittedName>
        <fullName evidence="1">Uncharacterized protein</fullName>
    </submittedName>
</protein>
<evidence type="ECO:0000313" key="1">
    <source>
        <dbReference type="EMBL" id="KAJ3666359.1"/>
    </source>
</evidence>
<evidence type="ECO:0000313" key="2">
    <source>
        <dbReference type="Proteomes" id="UP001168821"/>
    </source>
</evidence>
<dbReference type="Proteomes" id="UP001168821">
    <property type="component" value="Unassembled WGS sequence"/>
</dbReference>
<dbReference type="AlphaFoldDB" id="A0AA38J9S5"/>
<gene>
    <name evidence="1" type="ORF">Zmor_001803</name>
</gene>
<reference evidence="1" key="1">
    <citation type="journal article" date="2023" name="G3 (Bethesda)">
        <title>Whole genome assemblies of Zophobas morio and Tenebrio molitor.</title>
        <authorList>
            <person name="Kaur S."/>
            <person name="Stinson S.A."/>
            <person name="diCenzo G.C."/>
        </authorList>
    </citation>
    <scope>NUCLEOTIDE SEQUENCE</scope>
    <source>
        <strain evidence="1">QUZm001</strain>
    </source>
</reference>
<sequence>MATLPFHVQSTVPGRGASKNFLIIYESFFHELIKLIYLCVCLRKPVRPSIKGLYRRRRLPYGVFCSSTRIQTFSLQNGVFAHTKFTASTSLMNSKLG</sequence>
<comment type="caution">
    <text evidence="1">The sequence shown here is derived from an EMBL/GenBank/DDBJ whole genome shotgun (WGS) entry which is preliminary data.</text>
</comment>
<keyword evidence="2" id="KW-1185">Reference proteome</keyword>